<evidence type="ECO:0000256" key="1">
    <source>
        <dbReference type="SAM" id="MobiDB-lite"/>
    </source>
</evidence>
<keyword evidence="3" id="KW-1185">Reference proteome</keyword>
<dbReference type="GO" id="GO:0005634">
    <property type="term" value="C:nucleus"/>
    <property type="evidence" value="ECO:0007669"/>
    <property type="project" value="TreeGrafter"/>
</dbReference>
<accession>A0A8D0HEP0</accession>
<feature type="region of interest" description="Disordered" evidence="1">
    <location>
        <begin position="1"/>
        <end position="103"/>
    </location>
</feature>
<proteinExistence type="predicted"/>
<reference evidence="2" key="2">
    <citation type="submission" date="2025-09" db="UniProtKB">
        <authorList>
            <consortium name="Ensembl"/>
        </authorList>
    </citation>
    <scope>IDENTIFICATION</scope>
</reference>
<feature type="compositionally biased region" description="Basic residues" evidence="1">
    <location>
        <begin position="63"/>
        <end position="72"/>
    </location>
</feature>
<protein>
    <submittedName>
        <fullName evidence="2">Uncharacterized protein</fullName>
    </submittedName>
</protein>
<reference evidence="2" key="1">
    <citation type="submission" date="2025-08" db="UniProtKB">
        <authorList>
            <consortium name="Ensembl"/>
        </authorList>
    </citation>
    <scope>IDENTIFICATION</scope>
</reference>
<dbReference type="PANTHER" id="PTHR21838:SF2">
    <property type="entry name" value="COILED-COIL DOMAIN-CONTAINING PROTEIN 137"/>
    <property type="match status" value="1"/>
</dbReference>
<dbReference type="Proteomes" id="UP000694392">
    <property type="component" value="Unplaced"/>
</dbReference>
<organism evidence="2 3">
    <name type="scientific">Sphenodon punctatus</name>
    <name type="common">Tuatara</name>
    <name type="synonym">Hatteria punctata</name>
    <dbReference type="NCBI Taxonomy" id="8508"/>
    <lineage>
        <taxon>Eukaryota</taxon>
        <taxon>Metazoa</taxon>
        <taxon>Chordata</taxon>
        <taxon>Craniata</taxon>
        <taxon>Vertebrata</taxon>
        <taxon>Euteleostomi</taxon>
        <taxon>Lepidosauria</taxon>
        <taxon>Sphenodontia</taxon>
        <taxon>Sphenodontidae</taxon>
        <taxon>Sphenodon</taxon>
    </lineage>
</organism>
<dbReference type="Ensembl" id="ENSSPUT00000019919.1">
    <property type="protein sequence ID" value="ENSSPUP00000018700.1"/>
    <property type="gene ID" value="ENSSPUG00000014428.1"/>
</dbReference>
<feature type="compositionally biased region" description="Basic and acidic residues" evidence="1">
    <location>
        <begin position="125"/>
        <end position="134"/>
    </location>
</feature>
<dbReference type="GeneTree" id="ENSGT01040000244440"/>
<feature type="compositionally biased region" description="Basic and acidic residues" evidence="1">
    <location>
        <begin position="39"/>
        <end position="62"/>
    </location>
</feature>
<dbReference type="AlphaFoldDB" id="A0A8D0HEP0"/>
<dbReference type="InterPro" id="IPR026680">
    <property type="entry name" value="CCDC137"/>
</dbReference>
<dbReference type="OMA" id="QAYIRRM"/>
<sequence>MGKRKRKVGLVTAMAPSVPGRGESRSDSKEKRKTNLKPKCLDEQEIPYRLREIMKSRDELRNPKIKKKRKASKGSEGKPGSQALASLDDIPVPKFKRHKQESEGAYIQRMEQESKHVLFLTKTQLQREPEKEEPVQENVPKKKNA</sequence>
<evidence type="ECO:0000313" key="3">
    <source>
        <dbReference type="Proteomes" id="UP000694392"/>
    </source>
</evidence>
<dbReference type="PANTHER" id="PTHR21838">
    <property type="entry name" value="COILED-COIL DOMAIN-CONTAINING PROTEIN 137"/>
    <property type="match status" value="1"/>
</dbReference>
<feature type="region of interest" description="Disordered" evidence="1">
    <location>
        <begin position="122"/>
        <end position="145"/>
    </location>
</feature>
<name>A0A8D0HEP0_SPHPU</name>
<evidence type="ECO:0000313" key="2">
    <source>
        <dbReference type="Ensembl" id="ENSSPUP00000018700.1"/>
    </source>
</evidence>